<dbReference type="Proteomes" id="UP000296822">
    <property type="component" value="Chromosome"/>
</dbReference>
<dbReference type="GeneID" id="71004417"/>
<protein>
    <recommendedName>
        <fullName evidence="3">CHAT domain-containing protein</fullName>
    </recommendedName>
</protein>
<dbReference type="RefSeq" id="WP_049889680.1">
    <property type="nucleotide sequence ID" value="NZ_CP031305.1"/>
</dbReference>
<dbReference type="EMBL" id="CP031305">
    <property type="protein sequence ID" value="QCC54396.1"/>
    <property type="molecule type" value="Genomic_DNA"/>
</dbReference>
<evidence type="ECO:0008006" key="3">
    <source>
        <dbReference type="Google" id="ProtNLM"/>
    </source>
</evidence>
<dbReference type="KEGG" id="nbg:DV706_07775"/>
<evidence type="ECO:0000313" key="1">
    <source>
        <dbReference type="EMBL" id="QCC54396.1"/>
    </source>
</evidence>
<organism evidence="1 2">
    <name type="scientific">Natronorubrum bangense</name>
    <dbReference type="NCBI Taxonomy" id="61858"/>
    <lineage>
        <taxon>Archaea</taxon>
        <taxon>Methanobacteriati</taxon>
        <taxon>Methanobacteriota</taxon>
        <taxon>Stenosarchaea group</taxon>
        <taxon>Halobacteria</taxon>
        <taxon>Halobacteriales</taxon>
        <taxon>Natrialbaceae</taxon>
        <taxon>Natronorubrum</taxon>
    </lineage>
</organism>
<accession>A0A4D6HM92</accession>
<dbReference type="AlphaFoldDB" id="A0A4D6HM92"/>
<sequence length="661" mass="72500">MKPKFKSTSDGLAIVDPIERKQYQIETNTSVTPTSVSDDCIPYPMDTTVEILTDGFRVLSDNSIHIRDPNGILITELRADEKVSLPKSEYILDISGPLKVYVVVESTVHVHEGVGQAEISFGELTPAVISARSYHTSPAATITTTTEPTDVMQAVSMFGSALKTTTPERSYPTLRGHPPAVELGADVTIPDELSRPQTGVRIEIPPTLRHTFVVAPLAYYLAAAVVPGSTPRLVTEAGYSYPLEGEHGFERTVKQVFKQIFLLDCIVRTEGETPLPLYERQAVEPALEFDIEDVYEQPLAEQLETYLAVPFETIQAHLPEWQFEVHLNPLAPDSLELLPFLMNRLSIVKTDTAASRSARTATRTSASVSPLLRQSWEDGRTEITGTGTLSAFQNNITQSPRDGPLEIEVVCNDSEMSKELVTVHCAYQNRNDLPLDVTVHYDLTTDELEEVLSRESDFVHYIGHIDTDGFRCSDGTISASRIETVGTKAFILNACRSHEQGLHLIEAGAIGGIVTFSEIENSTAVDAGRTIARLLNFGLPLYGALHVLQKRGDGEQQYHIVGDGALTVVQTSQGSPMAGTISHGEDGNDMIVDSYLSPSKDMGSVYNMATKISESYHLVSGKVSLQSESTADFVELLNTESFPVLFDGELRWSTDIKTHEL</sequence>
<evidence type="ECO:0000313" key="2">
    <source>
        <dbReference type="Proteomes" id="UP000296822"/>
    </source>
</evidence>
<name>A0A4D6HM92_9EURY</name>
<gene>
    <name evidence="1" type="ORF">DV706_07775</name>
</gene>
<proteinExistence type="predicted"/>
<reference evidence="1 2" key="1">
    <citation type="journal article" date="2019" name="Nat. Commun.">
        <title>A new type of DNA phosphorothioation-based antiviral system in archaea.</title>
        <authorList>
            <person name="Xiong L."/>
            <person name="Liu S."/>
            <person name="Chen S."/>
            <person name="Xiao Y."/>
            <person name="Zhu B."/>
            <person name="Gao Y."/>
            <person name="Zhang Y."/>
            <person name="Chen B."/>
            <person name="Luo J."/>
            <person name="Deng Z."/>
            <person name="Chen X."/>
            <person name="Wang L."/>
            <person name="Chen S."/>
        </authorList>
    </citation>
    <scope>NUCLEOTIDE SEQUENCE [LARGE SCALE GENOMIC DNA]</scope>
    <source>
        <strain evidence="1 2">JCM 10635</strain>
    </source>
</reference>